<accession>A0A9X4BNA2</accession>
<evidence type="ECO:0000313" key="3">
    <source>
        <dbReference type="Proteomes" id="UP001139971"/>
    </source>
</evidence>
<dbReference type="RefSeq" id="WP_272842198.1">
    <property type="nucleotide sequence ID" value="NZ_JAOVZO020000023.1"/>
</dbReference>
<gene>
    <name evidence="2" type="ORF">OD750_026960</name>
</gene>
<dbReference type="AlphaFoldDB" id="A0A9X4BNA2"/>
<reference evidence="2" key="1">
    <citation type="submission" date="2023-02" db="EMBL/GenBank/DDBJ databases">
        <title>Tahibacter soli sp. nov. isolated from soil.</title>
        <authorList>
            <person name="Baek J.H."/>
            <person name="Lee J.K."/>
            <person name="Choi D.G."/>
            <person name="Jeon C.O."/>
        </authorList>
    </citation>
    <scope>NUCLEOTIDE SEQUENCE</scope>
    <source>
        <strain evidence="2">BL</strain>
    </source>
</reference>
<dbReference type="EMBL" id="JAOVZO020000023">
    <property type="protein sequence ID" value="MDC8016184.1"/>
    <property type="molecule type" value="Genomic_DNA"/>
</dbReference>
<sequence>MNLGIWFALHTVFRRTTAVSWGWLHADIPEITTFDPFAGVLVLFALMAMFVLRRGMAWTLAATASIGAAWTLAVR</sequence>
<evidence type="ECO:0008006" key="4">
    <source>
        <dbReference type="Google" id="ProtNLM"/>
    </source>
</evidence>
<keyword evidence="3" id="KW-1185">Reference proteome</keyword>
<organism evidence="2 3">
    <name type="scientific">Tahibacter soli</name>
    <dbReference type="NCBI Taxonomy" id="2983605"/>
    <lineage>
        <taxon>Bacteria</taxon>
        <taxon>Pseudomonadati</taxon>
        <taxon>Pseudomonadota</taxon>
        <taxon>Gammaproteobacteria</taxon>
        <taxon>Lysobacterales</taxon>
        <taxon>Rhodanobacteraceae</taxon>
        <taxon>Tahibacter</taxon>
    </lineage>
</organism>
<keyword evidence="1" id="KW-0812">Transmembrane</keyword>
<dbReference type="Proteomes" id="UP001139971">
    <property type="component" value="Unassembled WGS sequence"/>
</dbReference>
<evidence type="ECO:0000256" key="1">
    <source>
        <dbReference type="SAM" id="Phobius"/>
    </source>
</evidence>
<evidence type="ECO:0000313" key="2">
    <source>
        <dbReference type="EMBL" id="MDC8016184.1"/>
    </source>
</evidence>
<protein>
    <recommendedName>
        <fullName evidence="4">Chromate transporter</fullName>
    </recommendedName>
</protein>
<comment type="caution">
    <text evidence="2">The sequence shown here is derived from an EMBL/GenBank/DDBJ whole genome shotgun (WGS) entry which is preliminary data.</text>
</comment>
<name>A0A9X4BNA2_9GAMM</name>
<feature type="transmembrane region" description="Helical" evidence="1">
    <location>
        <begin position="34"/>
        <end position="52"/>
    </location>
</feature>
<keyword evidence="1" id="KW-1133">Transmembrane helix</keyword>
<proteinExistence type="predicted"/>
<keyword evidence="1" id="KW-0472">Membrane</keyword>